<dbReference type="OrthoDB" id="9804695at2"/>
<name>A0A1T4M110_9FIRM</name>
<dbReference type="RefSeq" id="WP_078664527.1">
    <property type="nucleotide sequence ID" value="NZ_FUXM01000003.1"/>
</dbReference>
<sequence length="136" mass="15341">MYTDQELKAILDEMRTIAIVGISDKEDRPSYRVAKYLQDQGYRIIPVNPRLQEVLGEKAYPDLKSIPEPVDVVDVFRKPEEVVPVAREAVEIGAKVLWLQLGIQNEEAEKLAAAAGLKTVADRCLKIEHARLMERG</sequence>
<dbReference type="Proteomes" id="UP000189933">
    <property type="component" value="Unassembled WGS sequence"/>
</dbReference>
<dbReference type="PANTHER" id="PTHR33303">
    <property type="entry name" value="CYTOPLASMIC PROTEIN-RELATED"/>
    <property type="match status" value="1"/>
</dbReference>
<protein>
    <recommendedName>
        <fullName evidence="1">CoA-binding domain-containing protein</fullName>
    </recommendedName>
</protein>
<evidence type="ECO:0000259" key="1">
    <source>
        <dbReference type="SMART" id="SM00881"/>
    </source>
</evidence>
<reference evidence="3" key="1">
    <citation type="submission" date="2017-02" db="EMBL/GenBank/DDBJ databases">
        <authorList>
            <person name="Varghese N."/>
            <person name="Submissions S."/>
        </authorList>
    </citation>
    <scope>NUCLEOTIDE SEQUENCE [LARGE SCALE GENOMIC DNA]</scope>
    <source>
        <strain evidence="3">DSM 16521</strain>
    </source>
</reference>
<accession>A0A1T4M110</accession>
<feature type="domain" description="CoA-binding" evidence="1">
    <location>
        <begin position="10"/>
        <end position="103"/>
    </location>
</feature>
<dbReference type="Pfam" id="PF13380">
    <property type="entry name" value="CoA_binding_2"/>
    <property type="match status" value="1"/>
</dbReference>
<evidence type="ECO:0000313" key="3">
    <source>
        <dbReference type="Proteomes" id="UP000189933"/>
    </source>
</evidence>
<gene>
    <name evidence="2" type="ORF">SAMN02745885_00374</name>
</gene>
<dbReference type="InterPro" id="IPR036291">
    <property type="entry name" value="NAD(P)-bd_dom_sf"/>
</dbReference>
<dbReference type="SUPFAM" id="SSF51735">
    <property type="entry name" value="NAD(P)-binding Rossmann-fold domains"/>
    <property type="match status" value="1"/>
</dbReference>
<keyword evidence="3" id="KW-1185">Reference proteome</keyword>
<proteinExistence type="predicted"/>
<dbReference type="PANTHER" id="PTHR33303:SF2">
    <property type="entry name" value="COA-BINDING DOMAIN-CONTAINING PROTEIN"/>
    <property type="match status" value="1"/>
</dbReference>
<dbReference type="InterPro" id="IPR003781">
    <property type="entry name" value="CoA-bd"/>
</dbReference>
<organism evidence="2 3">
    <name type="scientific">Carboxydocella sporoproducens DSM 16521</name>
    <dbReference type="NCBI Taxonomy" id="1121270"/>
    <lineage>
        <taxon>Bacteria</taxon>
        <taxon>Bacillati</taxon>
        <taxon>Bacillota</taxon>
        <taxon>Clostridia</taxon>
        <taxon>Eubacteriales</taxon>
        <taxon>Clostridiales Family XVI. Incertae Sedis</taxon>
        <taxon>Carboxydocella</taxon>
    </lineage>
</organism>
<dbReference type="Gene3D" id="3.40.50.720">
    <property type="entry name" value="NAD(P)-binding Rossmann-like Domain"/>
    <property type="match status" value="1"/>
</dbReference>
<evidence type="ECO:0000313" key="2">
    <source>
        <dbReference type="EMBL" id="SJZ60575.1"/>
    </source>
</evidence>
<dbReference type="AlphaFoldDB" id="A0A1T4M110"/>
<dbReference type="SMART" id="SM00881">
    <property type="entry name" value="CoA_binding"/>
    <property type="match status" value="1"/>
</dbReference>
<dbReference type="EMBL" id="FUXM01000003">
    <property type="protein sequence ID" value="SJZ60575.1"/>
    <property type="molecule type" value="Genomic_DNA"/>
</dbReference>